<proteinExistence type="inferred from homology"/>
<dbReference type="RefSeq" id="WP_142025355.1">
    <property type="nucleotide sequence ID" value="NZ_VFQE01000001.1"/>
</dbReference>
<evidence type="ECO:0000256" key="5">
    <source>
        <dbReference type="ARBA" id="ARBA00023002"/>
    </source>
</evidence>
<dbReference type="InterPro" id="IPR009100">
    <property type="entry name" value="AcylCoA_DH/oxidase_NM_dom_sf"/>
</dbReference>
<evidence type="ECO:0000256" key="3">
    <source>
        <dbReference type="ARBA" id="ARBA00022630"/>
    </source>
</evidence>
<dbReference type="EMBL" id="VFQE01000001">
    <property type="protein sequence ID" value="TQN42757.1"/>
    <property type="molecule type" value="Genomic_DNA"/>
</dbReference>
<evidence type="ECO:0000259" key="9">
    <source>
        <dbReference type="Pfam" id="PF02771"/>
    </source>
</evidence>
<comment type="caution">
    <text evidence="10">The sequence shown here is derived from an EMBL/GenBank/DDBJ whole genome shotgun (WGS) entry which is preliminary data.</text>
</comment>
<evidence type="ECO:0000313" key="11">
    <source>
        <dbReference type="Proteomes" id="UP000319865"/>
    </source>
</evidence>
<organism evidence="10 11">
    <name type="scientific">Blastococcus colisei</name>
    <dbReference type="NCBI Taxonomy" id="1564162"/>
    <lineage>
        <taxon>Bacteria</taxon>
        <taxon>Bacillati</taxon>
        <taxon>Actinomycetota</taxon>
        <taxon>Actinomycetes</taxon>
        <taxon>Geodermatophilales</taxon>
        <taxon>Geodermatophilaceae</taxon>
        <taxon>Blastococcus</taxon>
    </lineage>
</organism>
<feature type="domain" description="Acyl-CoA dehydrogenase/oxidase C-terminal" evidence="7">
    <location>
        <begin position="227"/>
        <end position="376"/>
    </location>
</feature>
<gene>
    <name evidence="10" type="ORF">FHU33_2165</name>
</gene>
<dbReference type="PIRSF" id="PIRSF016578">
    <property type="entry name" value="HsaA"/>
    <property type="match status" value="1"/>
</dbReference>
<feature type="domain" description="Acyl-CoA dehydrogenase/oxidase N-terminal" evidence="9">
    <location>
        <begin position="5"/>
        <end position="116"/>
    </location>
</feature>
<protein>
    <submittedName>
        <fullName evidence="10">Butyryl-CoA dehydrogenase</fullName>
    </submittedName>
</protein>
<dbReference type="Pfam" id="PF00441">
    <property type="entry name" value="Acyl-CoA_dh_1"/>
    <property type="match status" value="1"/>
</dbReference>
<evidence type="ECO:0000256" key="2">
    <source>
        <dbReference type="ARBA" id="ARBA00009347"/>
    </source>
</evidence>
<dbReference type="InterPro" id="IPR046373">
    <property type="entry name" value="Acyl-CoA_Oxase/DH_mid-dom_sf"/>
</dbReference>
<dbReference type="InterPro" id="IPR037069">
    <property type="entry name" value="AcylCoA_DH/ox_N_sf"/>
</dbReference>
<evidence type="ECO:0000256" key="1">
    <source>
        <dbReference type="ARBA" id="ARBA00001974"/>
    </source>
</evidence>
<dbReference type="FunFam" id="2.40.110.10:FF:000001">
    <property type="entry name" value="Acyl-CoA dehydrogenase, mitochondrial"/>
    <property type="match status" value="1"/>
</dbReference>
<dbReference type="PANTHER" id="PTHR43884">
    <property type="entry name" value="ACYL-COA DEHYDROGENASE"/>
    <property type="match status" value="1"/>
</dbReference>
<dbReference type="InterPro" id="IPR036250">
    <property type="entry name" value="AcylCo_DH-like_C"/>
</dbReference>
<keyword evidence="11" id="KW-1185">Reference proteome</keyword>
<comment type="cofactor">
    <cofactor evidence="1 6">
        <name>FAD</name>
        <dbReference type="ChEBI" id="CHEBI:57692"/>
    </cofactor>
</comment>
<dbReference type="PROSITE" id="PS00072">
    <property type="entry name" value="ACYL_COA_DH_1"/>
    <property type="match status" value="1"/>
</dbReference>
<evidence type="ECO:0000256" key="4">
    <source>
        <dbReference type="ARBA" id="ARBA00022827"/>
    </source>
</evidence>
<name>A0A543PFB5_9ACTN</name>
<dbReference type="FunFam" id="1.20.140.10:FF:000004">
    <property type="entry name" value="Acyl-CoA dehydrogenase FadE25"/>
    <property type="match status" value="1"/>
</dbReference>
<dbReference type="Gene3D" id="1.20.140.10">
    <property type="entry name" value="Butyryl-CoA Dehydrogenase, subunit A, domain 3"/>
    <property type="match status" value="1"/>
</dbReference>
<reference evidence="10 11" key="1">
    <citation type="submission" date="2019-06" db="EMBL/GenBank/DDBJ databases">
        <title>Sequencing the genomes of 1000 actinobacteria strains.</title>
        <authorList>
            <person name="Klenk H.-P."/>
        </authorList>
    </citation>
    <scope>NUCLEOTIDE SEQUENCE [LARGE SCALE GENOMIC DNA]</scope>
    <source>
        <strain evidence="10 11">DSM 46837</strain>
    </source>
</reference>
<comment type="similarity">
    <text evidence="2 6">Belongs to the acyl-CoA dehydrogenase family.</text>
</comment>
<dbReference type="InterPro" id="IPR006091">
    <property type="entry name" value="Acyl-CoA_Oxase/DH_mid-dom"/>
</dbReference>
<dbReference type="InterPro" id="IPR009075">
    <property type="entry name" value="AcylCo_DH/oxidase_C"/>
</dbReference>
<evidence type="ECO:0000313" key="10">
    <source>
        <dbReference type="EMBL" id="TQN42757.1"/>
    </source>
</evidence>
<dbReference type="Pfam" id="PF02770">
    <property type="entry name" value="Acyl-CoA_dh_M"/>
    <property type="match status" value="1"/>
</dbReference>
<dbReference type="Gene3D" id="1.10.540.10">
    <property type="entry name" value="Acyl-CoA dehydrogenase/oxidase, N-terminal domain"/>
    <property type="match status" value="1"/>
</dbReference>
<keyword evidence="4 6" id="KW-0274">FAD</keyword>
<dbReference type="InterPro" id="IPR006089">
    <property type="entry name" value="Acyl-CoA_DH_CS"/>
</dbReference>
<dbReference type="GO" id="GO:0050660">
    <property type="term" value="F:flavin adenine dinucleotide binding"/>
    <property type="evidence" value="ECO:0007669"/>
    <property type="project" value="InterPro"/>
</dbReference>
<dbReference type="Pfam" id="PF02771">
    <property type="entry name" value="Acyl-CoA_dh_N"/>
    <property type="match status" value="1"/>
</dbReference>
<keyword evidence="3 6" id="KW-0285">Flavoprotein</keyword>
<dbReference type="SUPFAM" id="SSF47203">
    <property type="entry name" value="Acyl-CoA dehydrogenase C-terminal domain-like"/>
    <property type="match status" value="1"/>
</dbReference>
<dbReference type="InterPro" id="IPR013786">
    <property type="entry name" value="AcylCoA_DH/ox_N"/>
</dbReference>
<feature type="domain" description="Acyl-CoA oxidase/dehydrogenase middle" evidence="8">
    <location>
        <begin position="120"/>
        <end position="215"/>
    </location>
</feature>
<dbReference type="SUPFAM" id="SSF56645">
    <property type="entry name" value="Acyl-CoA dehydrogenase NM domain-like"/>
    <property type="match status" value="1"/>
</dbReference>
<dbReference type="PANTHER" id="PTHR43884:SF12">
    <property type="entry name" value="ISOVALERYL-COA DEHYDROGENASE, MITOCHONDRIAL-RELATED"/>
    <property type="match status" value="1"/>
</dbReference>
<evidence type="ECO:0000259" key="8">
    <source>
        <dbReference type="Pfam" id="PF02770"/>
    </source>
</evidence>
<keyword evidence="5 6" id="KW-0560">Oxidoreductase</keyword>
<evidence type="ECO:0000259" key="7">
    <source>
        <dbReference type="Pfam" id="PF00441"/>
    </source>
</evidence>
<dbReference type="OrthoDB" id="2769798at2"/>
<dbReference type="GO" id="GO:0003995">
    <property type="term" value="F:acyl-CoA dehydrogenase activity"/>
    <property type="evidence" value="ECO:0007669"/>
    <property type="project" value="InterPro"/>
</dbReference>
<sequence>MSTTTEEVDEIRALARSVAAGRIAQYAAEVDEAGRFPSEGYRALVEAQLHAVVIPEAYGGVGADALTGAVVAEEIARVCATTQQVSGANELFAWPLLLAATEEQKQRWLIPIAAGEALGAFALSEPEAGSDVAAMTTRAVATEDGWRLRGTKRWITNGGVANCYVLFAVTDPDAGSRGISAFVVAKDDAGLSFGAPERKMGLKGSPTTEVYLDDVPLPADRLIGRPGEGLSIALGTLDRTRTGVAAQAVGIAQGALDVAVGYVSERRQFGRVLAEFQGLQFMLADMAVAVRAARLLTHAAAVEIEAGSPTMGAAGAAAKLFASDTAMKVTTDAVQLLGGSGYVKDFPVERMMRDAKITQIYEGTNQIQRIVIARDLLSRAAR</sequence>
<dbReference type="Proteomes" id="UP000319865">
    <property type="component" value="Unassembled WGS sequence"/>
</dbReference>
<accession>A0A543PFB5</accession>
<evidence type="ECO:0000256" key="6">
    <source>
        <dbReference type="RuleBase" id="RU362125"/>
    </source>
</evidence>
<dbReference type="Gene3D" id="2.40.110.10">
    <property type="entry name" value="Butyryl-CoA Dehydrogenase, subunit A, domain 2"/>
    <property type="match status" value="1"/>
</dbReference>
<dbReference type="PROSITE" id="PS00073">
    <property type="entry name" value="ACYL_COA_DH_2"/>
    <property type="match status" value="1"/>
</dbReference>
<dbReference type="AlphaFoldDB" id="A0A543PFB5"/>